<dbReference type="GO" id="GO:0061928">
    <property type="term" value="F:glutathione specific gamma-glutamylcyclotransferase activity"/>
    <property type="evidence" value="ECO:0007669"/>
    <property type="project" value="UniProtKB-EC"/>
</dbReference>
<name>A0A1G9INX6_9RHOB</name>
<dbReference type="OrthoDB" id="9795692at2"/>
<evidence type="ECO:0000256" key="1">
    <source>
        <dbReference type="ARBA" id="ARBA00012344"/>
    </source>
</evidence>
<dbReference type="InterPro" id="IPR006840">
    <property type="entry name" value="ChaC"/>
</dbReference>
<organism evidence="3 4">
    <name type="scientific">Paracoccus chinensis</name>
    <dbReference type="NCBI Taxonomy" id="525640"/>
    <lineage>
        <taxon>Bacteria</taxon>
        <taxon>Pseudomonadati</taxon>
        <taxon>Pseudomonadota</taxon>
        <taxon>Alphaproteobacteria</taxon>
        <taxon>Rhodobacterales</taxon>
        <taxon>Paracoccaceae</taxon>
        <taxon>Paracoccus</taxon>
    </lineage>
</organism>
<sequence length="240" mass="26161">MPRDTQNAPTLALTPAHVARAHREVDEPPYDSQWTLLTDDDLDALADELTAGRPRPVPIFSYGSLIWNPGFEVGGIRRGTAPGWHRSFCIHLDHWRGSPDCPGLMLALEPGGSCTGLIMEIAPGTEGEALRAILKRELVARELADNARWITVETERGIEEALTFYAGTVGQTLVHLTVEEQAQRLAHACGHAGSGAEYLQRTAAALAAHGLDDPYMWRLQQLVAAEIDSWPHHGTPIGDV</sequence>
<dbReference type="GO" id="GO:0005737">
    <property type="term" value="C:cytoplasm"/>
    <property type="evidence" value="ECO:0007669"/>
    <property type="project" value="TreeGrafter"/>
</dbReference>
<dbReference type="PANTHER" id="PTHR12192:SF2">
    <property type="entry name" value="GLUTATHIONE-SPECIFIC GAMMA-GLUTAMYLCYCLOTRANSFERASE 2"/>
    <property type="match status" value="1"/>
</dbReference>
<keyword evidence="2" id="KW-0456">Lyase</keyword>
<dbReference type="EMBL" id="FNGE01000008">
    <property type="protein sequence ID" value="SDL26604.1"/>
    <property type="molecule type" value="Genomic_DNA"/>
</dbReference>
<keyword evidence="4" id="KW-1185">Reference proteome</keyword>
<evidence type="ECO:0000313" key="4">
    <source>
        <dbReference type="Proteomes" id="UP000199555"/>
    </source>
</evidence>
<dbReference type="CDD" id="cd06661">
    <property type="entry name" value="GGCT_like"/>
    <property type="match status" value="1"/>
</dbReference>
<dbReference type="EC" id="4.3.2.7" evidence="1"/>
<evidence type="ECO:0000256" key="2">
    <source>
        <dbReference type="ARBA" id="ARBA00023239"/>
    </source>
</evidence>
<dbReference type="GO" id="GO:0006751">
    <property type="term" value="P:glutathione catabolic process"/>
    <property type="evidence" value="ECO:0007669"/>
    <property type="project" value="InterPro"/>
</dbReference>
<dbReference type="STRING" id="525640.SAMN04487971_10867"/>
<dbReference type="Gene3D" id="3.10.490.10">
    <property type="entry name" value="Gamma-glutamyl cyclotransferase-like"/>
    <property type="match status" value="1"/>
</dbReference>
<gene>
    <name evidence="3" type="ORF">SAMN04487971_10867</name>
</gene>
<accession>A0A1G9INX6</accession>
<proteinExistence type="predicted"/>
<dbReference type="PANTHER" id="PTHR12192">
    <property type="entry name" value="CATION TRANSPORT PROTEIN CHAC-RELATED"/>
    <property type="match status" value="1"/>
</dbReference>
<protein>
    <recommendedName>
        <fullName evidence="1">glutathione-specific gamma-glutamylcyclotransferase</fullName>
        <ecNumber evidence="1">4.3.2.7</ecNumber>
    </recommendedName>
</protein>
<dbReference type="InterPro" id="IPR013024">
    <property type="entry name" value="GGCT-like"/>
</dbReference>
<dbReference type="AlphaFoldDB" id="A0A1G9INX6"/>
<dbReference type="RefSeq" id="WP_090755387.1">
    <property type="nucleotide sequence ID" value="NZ_FNGE01000008.1"/>
</dbReference>
<dbReference type="Proteomes" id="UP000199555">
    <property type="component" value="Unassembled WGS sequence"/>
</dbReference>
<reference evidence="4" key="1">
    <citation type="submission" date="2016-10" db="EMBL/GenBank/DDBJ databases">
        <authorList>
            <person name="Varghese N."/>
            <person name="Submissions S."/>
        </authorList>
    </citation>
    <scope>NUCLEOTIDE SEQUENCE [LARGE SCALE GENOMIC DNA]</scope>
    <source>
        <strain evidence="4">CGMCC 1.7655</strain>
    </source>
</reference>
<dbReference type="Pfam" id="PF04752">
    <property type="entry name" value="ChaC"/>
    <property type="match status" value="1"/>
</dbReference>
<evidence type="ECO:0000313" key="3">
    <source>
        <dbReference type="EMBL" id="SDL26604.1"/>
    </source>
</evidence>